<dbReference type="VEuPathDB" id="FungiDB:HMPREF1541_10877"/>
<dbReference type="Proteomes" id="UP000030752">
    <property type="component" value="Unassembled WGS sequence"/>
</dbReference>
<keyword evidence="4" id="KW-1185">Reference proteome</keyword>
<feature type="domain" description="Alpha/beta hydrolase fold-3" evidence="2">
    <location>
        <begin position="117"/>
        <end position="285"/>
    </location>
</feature>
<proteinExistence type="predicted"/>
<dbReference type="PANTHER" id="PTHR48081">
    <property type="entry name" value="AB HYDROLASE SUPERFAMILY PROTEIN C4A8.06C"/>
    <property type="match status" value="1"/>
</dbReference>
<name>W2S5P8_CYPE1</name>
<reference evidence="3 4" key="1">
    <citation type="submission" date="2013-03" db="EMBL/GenBank/DDBJ databases">
        <title>The Genome Sequence of Phialophora europaea CBS 101466.</title>
        <authorList>
            <consortium name="The Broad Institute Genomics Platform"/>
            <person name="Cuomo C."/>
            <person name="de Hoog S."/>
            <person name="Gorbushina A."/>
            <person name="Walker B."/>
            <person name="Young S.K."/>
            <person name="Zeng Q."/>
            <person name="Gargeya S."/>
            <person name="Fitzgerald M."/>
            <person name="Haas B."/>
            <person name="Abouelleil A."/>
            <person name="Allen A.W."/>
            <person name="Alvarado L."/>
            <person name="Arachchi H.M."/>
            <person name="Berlin A.M."/>
            <person name="Chapman S.B."/>
            <person name="Gainer-Dewar J."/>
            <person name="Goldberg J."/>
            <person name="Griggs A."/>
            <person name="Gujja S."/>
            <person name="Hansen M."/>
            <person name="Howarth C."/>
            <person name="Imamovic A."/>
            <person name="Ireland A."/>
            <person name="Larimer J."/>
            <person name="McCowan C."/>
            <person name="Murphy C."/>
            <person name="Pearson M."/>
            <person name="Poon T.W."/>
            <person name="Priest M."/>
            <person name="Roberts A."/>
            <person name="Saif S."/>
            <person name="Shea T."/>
            <person name="Sisk P."/>
            <person name="Sykes S."/>
            <person name="Wortman J."/>
            <person name="Nusbaum C."/>
            <person name="Birren B."/>
        </authorList>
    </citation>
    <scope>NUCLEOTIDE SEQUENCE [LARGE SCALE GENOMIC DNA]</scope>
    <source>
        <strain evidence="3 4">CBS 101466</strain>
    </source>
</reference>
<evidence type="ECO:0000313" key="3">
    <source>
        <dbReference type="EMBL" id="ETN44012.1"/>
    </source>
</evidence>
<dbReference type="AlphaFoldDB" id="W2S5P8"/>
<evidence type="ECO:0000256" key="1">
    <source>
        <dbReference type="ARBA" id="ARBA00022801"/>
    </source>
</evidence>
<gene>
    <name evidence="3" type="ORF">HMPREF1541_10877</name>
</gene>
<dbReference type="GO" id="GO:0016787">
    <property type="term" value="F:hydrolase activity"/>
    <property type="evidence" value="ECO:0007669"/>
    <property type="project" value="UniProtKB-KW"/>
</dbReference>
<dbReference type="Gene3D" id="3.40.50.1820">
    <property type="entry name" value="alpha/beta hydrolase"/>
    <property type="match status" value="1"/>
</dbReference>
<dbReference type="OrthoDB" id="408631at2759"/>
<dbReference type="RefSeq" id="XP_008713768.1">
    <property type="nucleotide sequence ID" value="XM_008715546.1"/>
</dbReference>
<keyword evidence="1" id="KW-0378">Hydrolase</keyword>
<accession>W2S5P8</accession>
<organism evidence="3 4">
    <name type="scientific">Cyphellophora europaea (strain CBS 101466)</name>
    <name type="common">Phialophora europaea</name>
    <dbReference type="NCBI Taxonomy" id="1220924"/>
    <lineage>
        <taxon>Eukaryota</taxon>
        <taxon>Fungi</taxon>
        <taxon>Dikarya</taxon>
        <taxon>Ascomycota</taxon>
        <taxon>Pezizomycotina</taxon>
        <taxon>Eurotiomycetes</taxon>
        <taxon>Chaetothyriomycetidae</taxon>
        <taxon>Chaetothyriales</taxon>
        <taxon>Cyphellophoraceae</taxon>
        <taxon>Cyphellophora</taxon>
    </lineage>
</organism>
<protein>
    <recommendedName>
        <fullName evidence="2">Alpha/beta hydrolase fold-3 domain-containing protein</fullName>
    </recommendedName>
</protein>
<dbReference type="InterPro" id="IPR029058">
    <property type="entry name" value="AB_hydrolase_fold"/>
</dbReference>
<evidence type="ECO:0000259" key="2">
    <source>
        <dbReference type="Pfam" id="PF07859"/>
    </source>
</evidence>
<dbReference type="InParanoid" id="W2S5P8"/>
<sequence length="351" mass="38760">MTELGPVFKECCDIVGIPTSSPFLRGIGMSPLSCKDSAVVDGGFRAFYNDNLWYYPSAATRDNLALKVPWDRADAVLNPSEALISDAIPVHSLGLKIKVREYGPVAKPRQILIWLWGGDVESDANVLQKLRKALGFPIISIGYTRAPFPAPLQTTCDAIDWVKAQYGAADVVIADFSSGADLAIVAALHRYSNCIRGVCLIAPSLDNTEGAQHRYKGASPWFTPERMDPSHTPNEVLSRSATKFDVSMYIMGADILRDEDEGFVERLFQHVYQIRSKLYHGYPHMALNIHRVLGYELLTDPVKDIQAMLAHNLCPGCLEGGMDHQFEDRFVTTTELLKFRLDGASKPLGSG</sequence>
<dbReference type="HOGENOM" id="CLU_789926_0_0_1"/>
<dbReference type="Pfam" id="PF07859">
    <property type="entry name" value="Abhydrolase_3"/>
    <property type="match status" value="1"/>
</dbReference>
<dbReference type="InterPro" id="IPR013094">
    <property type="entry name" value="AB_hydrolase_3"/>
</dbReference>
<dbReference type="SUPFAM" id="SSF53474">
    <property type="entry name" value="alpha/beta-Hydrolases"/>
    <property type="match status" value="1"/>
</dbReference>
<dbReference type="EMBL" id="KB822716">
    <property type="protein sequence ID" value="ETN44012.1"/>
    <property type="molecule type" value="Genomic_DNA"/>
</dbReference>
<evidence type="ECO:0000313" key="4">
    <source>
        <dbReference type="Proteomes" id="UP000030752"/>
    </source>
</evidence>
<dbReference type="InterPro" id="IPR050300">
    <property type="entry name" value="GDXG_lipolytic_enzyme"/>
</dbReference>
<dbReference type="STRING" id="1220924.W2S5P8"/>
<dbReference type="GeneID" id="19978216"/>